<organism evidence="2 3">
    <name type="scientific">Ancylostoma caninum</name>
    <name type="common">Dog hookworm</name>
    <dbReference type="NCBI Taxonomy" id="29170"/>
    <lineage>
        <taxon>Eukaryota</taxon>
        <taxon>Metazoa</taxon>
        <taxon>Ecdysozoa</taxon>
        <taxon>Nematoda</taxon>
        <taxon>Chromadorea</taxon>
        <taxon>Rhabditida</taxon>
        <taxon>Rhabditina</taxon>
        <taxon>Rhabditomorpha</taxon>
        <taxon>Strongyloidea</taxon>
        <taxon>Ancylostomatidae</taxon>
        <taxon>Ancylostomatinae</taxon>
        <taxon>Ancylostoma</taxon>
    </lineage>
</organism>
<accession>A0A368GVK2</accession>
<sequence length="43" mass="4874">MSRPIRGRLTRLTWMYLSGLAGIPNIGIFGISSMRFCYPVFHG</sequence>
<dbReference type="AlphaFoldDB" id="A0A368GVK2"/>
<feature type="transmembrane region" description="Helical" evidence="1">
    <location>
        <begin position="12"/>
        <end position="31"/>
    </location>
</feature>
<keyword evidence="1" id="KW-0472">Membrane</keyword>
<reference evidence="2 3" key="1">
    <citation type="submission" date="2014-10" db="EMBL/GenBank/DDBJ databases">
        <title>Draft genome of the hookworm Ancylostoma caninum.</title>
        <authorList>
            <person name="Mitreva M."/>
        </authorList>
    </citation>
    <scope>NUCLEOTIDE SEQUENCE [LARGE SCALE GENOMIC DNA]</scope>
    <source>
        <strain evidence="2 3">Baltimore</strain>
    </source>
</reference>
<proteinExistence type="predicted"/>
<evidence type="ECO:0000256" key="1">
    <source>
        <dbReference type="SAM" id="Phobius"/>
    </source>
</evidence>
<evidence type="ECO:0000313" key="3">
    <source>
        <dbReference type="Proteomes" id="UP000252519"/>
    </source>
</evidence>
<comment type="caution">
    <text evidence="2">The sequence shown here is derived from an EMBL/GenBank/DDBJ whole genome shotgun (WGS) entry which is preliminary data.</text>
</comment>
<keyword evidence="1" id="KW-1133">Transmembrane helix</keyword>
<gene>
    <name evidence="2" type="ORF">ANCCAN_06871</name>
</gene>
<dbReference type="EMBL" id="JOJR01000068">
    <property type="protein sequence ID" value="RCN47040.1"/>
    <property type="molecule type" value="Genomic_DNA"/>
</dbReference>
<evidence type="ECO:0000313" key="2">
    <source>
        <dbReference type="EMBL" id="RCN47040.1"/>
    </source>
</evidence>
<keyword evidence="3" id="KW-1185">Reference proteome</keyword>
<protein>
    <submittedName>
        <fullName evidence="2">Uncharacterized protein</fullName>
    </submittedName>
</protein>
<name>A0A368GVK2_ANCCA</name>
<dbReference type="Proteomes" id="UP000252519">
    <property type="component" value="Unassembled WGS sequence"/>
</dbReference>
<keyword evidence="1" id="KW-0812">Transmembrane</keyword>